<keyword evidence="5" id="KW-0732">Signal</keyword>
<dbReference type="Gene3D" id="3.20.20.80">
    <property type="entry name" value="Glycosidases"/>
    <property type="match status" value="1"/>
</dbReference>
<comment type="similarity">
    <text evidence="4">Belongs to the glycosyl hydrolase 18 family.</text>
</comment>
<dbReference type="AlphaFoldDB" id="A0A5C7IXI4"/>
<protein>
    <recommendedName>
        <fullName evidence="6">GH18 domain-containing protein</fullName>
    </recommendedName>
</protein>
<feature type="signal peptide" evidence="5">
    <location>
        <begin position="1"/>
        <end position="36"/>
    </location>
</feature>
<evidence type="ECO:0000256" key="4">
    <source>
        <dbReference type="RuleBase" id="RU004453"/>
    </source>
</evidence>
<dbReference type="InterPro" id="IPR001579">
    <property type="entry name" value="Glyco_hydro_18_chit_AS"/>
</dbReference>
<feature type="domain" description="GH18" evidence="6">
    <location>
        <begin position="42"/>
        <end position="316"/>
    </location>
</feature>
<dbReference type="PROSITE" id="PS51910">
    <property type="entry name" value="GH18_2"/>
    <property type="match status" value="1"/>
</dbReference>
<sequence>MENTTSAQCTIAMTLYKIFFPLLLTVLFTTVSTTQAAPANSKLFREYIGAEGKGVTFSDVPISAKVEFHFILSFAIDYTSSSLPSPTNGNFKVYWDTENLTPSHVSSIKAQHPNVKVAMSLGGDTIQGQHVYFNPESINSWVRNAIDSLTEISRQYNLDGIDIDYEHFNADPDTFAECIGRLMFYLKQQNIVSFTSIAPYDDDSVQPHYLALWRKYGHLIDYVNFQFYAYDKGTNVSEFLKYFDTQSSNYNGGKILGSFGTDGSGGLSPQNGFFEACSKLQQQGKLHGIFIWSADDSKKDDFRYEKKSQNFLAYKK</sequence>
<evidence type="ECO:0000256" key="2">
    <source>
        <dbReference type="ARBA" id="ARBA00023295"/>
    </source>
</evidence>
<dbReference type="CDD" id="cd06544">
    <property type="entry name" value="GH18_narbonin"/>
    <property type="match status" value="1"/>
</dbReference>
<dbReference type="InterPro" id="IPR001223">
    <property type="entry name" value="Glyco_hydro18_cat"/>
</dbReference>
<keyword evidence="8" id="KW-1185">Reference proteome</keyword>
<keyword evidence="1 3" id="KW-0378">Hydrolase</keyword>
<name>A0A5C7IXI4_9ROSI</name>
<comment type="caution">
    <text evidence="7">The sequence shown here is derived from an EMBL/GenBank/DDBJ whole genome shotgun (WGS) entry which is preliminary data.</text>
</comment>
<proteinExistence type="inferred from homology"/>
<dbReference type="GO" id="GO:0005975">
    <property type="term" value="P:carbohydrate metabolic process"/>
    <property type="evidence" value="ECO:0007669"/>
    <property type="project" value="InterPro"/>
</dbReference>
<dbReference type="GO" id="GO:0004553">
    <property type="term" value="F:hydrolase activity, hydrolyzing O-glycosyl compounds"/>
    <property type="evidence" value="ECO:0007669"/>
    <property type="project" value="InterPro"/>
</dbReference>
<feature type="chain" id="PRO_5022682789" description="GH18 domain-containing protein" evidence="5">
    <location>
        <begin position="37"/>
        <end position="316"/>
    </location>
</feature>
<reference evidence="8" key="1">
    <citation type="journal article" date="2019" name="Gigascience">
        <title>De novo genome assembly of the endangered Acer yangbiense, a plant species with extremely small populations endemic to Yunnan Province, China.</title>
        <authorList>
            <person name="Yang J."/>
            <person name="Wariss H.M."/>
            <person name="Tao L."/>
            <person name="Zhang R."/>
            <person name="Yun Q."/>
            <person name="Hollingsworth P."/>
            <person name="Dao Z."/>
            <person name="Luo G."/>
            <person name="Guo H."/>
            <person name="Ma Y."/>
            <person name="Sun W."/>
        </authorList>
    </citation>
    <scope>NUCLEOTIDE SEQUENCE [LARGE SCALE GENOMIC DNA]</scope>
    <source>
        <strain evidence="8">cv. Malutang</strain>
    </source>
</reference>
<evidence type="ECO:0000256" key="1">
    <source>
        <dbReference type="ARBA" id="ARBA00022801"/>
    </source>
</evidence>
<dbReference type="Proteomes" id="UP000323000">
    <property type="component" value="Chromosome 1"/>
</dbReference>
<dbReference type="InterPro" id="IPR000677">
    <property type="entry name" value="Chitinase-like"/>
</dbReference>
<dbReference type="InterPro" id="IPR017853">
    <property type="entry name" value="GH"/>
</dbReference>
<dbReference type="Pfam" id="PF00704">
    <property type="entry name" value="Glyco_hydro_18"/>
    <property type="match status" value="1"/>
</dbReference>
<dbReference type="PROSITE" id="PS01095">
    <property type="entry name" value="GH18_1"/>
    <property type="match status" value="1"/>
</dbReference>
<dbReference type="PANTHER" id="PTHR46476:SF3">
    <property type="entry name" value="CHITINASE 2-LIKE"/>
    <property type="match status" value="1"/>
</dbReference>
<dbReference type="PRINTS" id="PR00551">
    <property type="entry name" value="2SGLOBULIN"/>
</dbReference>
<gene>
    <name evidence="7" type="ORF">EZV62_002534</name>
</gene>
<dbReference type="EMBL" id="VAHF01000001">
    <property type="protein sequence ID" value="TXG73955.1"/>
    <property type="molecule type" value="Genomic_DNA"/>
</dbReference>
<evidence type="ECO:0000256" key="3">
    <source>
        <dbReference type="RuleBase" id="RU000489"/>
    </source>
</evidence>
<evidence type="ECO:0000313" key="7">
    <source>
        <dbReference type="EMBL" id="TXG73955.1"/>
    </source>
</evidence>
<evidence type="ECO:0000259" key="6">
    <source>
        <dbReference type="PROSITE" id="PS51910"/>
    </source>
</evidence>
<dbReference type="PANTHER" id="PTHR46476">
    <property type="entry name" value="CHITINASE 2-LIKE"/>
    <property type="match status" value="1"/>
</dbReference>
<keyword evidence="2 3" id="KW-0326">Glycosidase</keyword>
<accession>A0A5C7IXI4</accession>
<dbReference type="SUPFAM" id="SSF51445">
    <property type="entry name" value="(Trans)glycosidases"/>
    <property type="match status" value="1"/>
</dbReference>
<evidence type="ECO:0000256" key="5">
    <source>
        <dbReference type="SAM" id="SignalP"/>
    </source>
</evidence>
<organism evidence="7 8">
    <name type="scientific">Acer yangbiense</name>
    <dbReference type="NCBI Taxonomy" id="1000413"/>
    <lineage>
        <taxon>Eukaryota</taxon>
        <taxon>Viridiplantae</taxon>
        <taxon>Streptophyta</taxon>
        <taxon>Embryophyta</taxon>
        <taxon>Tracheophyta</taxon>
        <taxon>Spermatophyta</taxon>
        <taxon>Magnoliopsida</taxon>
        <taxon>eudicotyledons</taxon>
        <taxon>Gunneridae</taxon>
        <taxon>Pentapetalae</taxon>
        <taxon>rosids</taxon>
        <taxon>malvids</taxon>
        <taxon>Sapindales</taxon>
        <taxon>Sapindaceae</taxon>
        <taxon>Hippocastanoideae</taxon>
        <taxon>Acereae</taxon>
        <taxon>Acer</taxon>
    </lineage>
</organism>
<evidence type="ECO:0000313" key="8">
    <source>
        <dbReference type="Proteomes" id="UP000323000"/>
    </source>
</evidence>
<dbReference type="OrthoDB" id="3012298at2759"/>